<feature type="repeat" description="TPR" evidence="3">
    <location>
        <begin position="90"/>
        <end position="123"/>
    </location>
</feature>
<dbReference type="Gene3D" id="1.25.40.10">
    <property type="entry name" value="Tetratricopeptide repeat domain"/>
    <property type="match status" value="1"/>
</dbReference>
<dbReference type="GO" id="GO:0006620">
    <property type="term" value="P:post-translational protein targeting to endoplasmic reticulum membrane"/>
    <property type="evidence" value="ECO:0007669"/>
    <property type="project" value="TreeGrafter"/>
</dbReference>
<dbReference type="InterPro" id="IPR047150">
    <property type="entry name" value="SGT"/>
</dbReference>
<dbReference type="InterPro" id="IPR019734">
    <property type="entry name" value="TPR_rpt"/>
</dbReference>
<keyword evidence="5" id="KW-1185">Reference proteome</keyword>
<dbReference type="SMART" id="SM00028">
    <property type="entry name" value="TPR"/>
    <property type="match status" value="3"/>
</dbReference>
<dbReference type="KEGG" id="mng:MNEG_5682"/>
<dbReference type="OrthoDB" id="539868at2759"/>
<dbReference type="GO" id="GO:0016020">
    <property type="term" value="C:membrane"/>
    <property type="evidence" value="ECO:0007669"/>
    <property type="project" value="TreeGrafter"/>
</dbReference>
<protein>
    <submittedName>
        <fullName evidence="4">Uncharacterized protein</fullName>
    </submittedName>
</protein>
<gene>
    <name evidence="4" type="ORF">MNEG_5682</name>
</gene>
<keyword evidence="2 3" id="KW-0802">TPR repeat</keyword>
<dbReference type="AlphaFoldDB" id="A0A0D2JTN9"/>
<organism evidence="4 5">
    <name type="scientific">Monoraphidium neglectum</name>
    <dbReference type="NCBI Taxonomy" id="145388"/>
    <lineage>
        <taxon>Eukaryota</taxon>
        <taxon>Viridiplantae</taxon>
        <taxon>Chlorophyta</taxon>
        <taxon>core chlorophytes</taxon>
        <taxon>Chlorophyceae</taxon>
        <taxon>CS clade</taxon>
        <taxon>Sphaeropleales</taxon>
        <taxon>Selenastraceae</taxon>
        <taxon>Monoraphidium</taxon>
    </lineage>
</organism>
<name>A0A0D2JTN9_9CHLO</name>
<proteinExistence type="predicted"/>
<dbReference type="Proteomes" id="UP000054498">
    <property type="component" value="Unassembled WGS sequence"/>
</dbReference>
<accession>A0A0D2JTN9</accession>
<dbReference type="PANTHER" id="PTHR45831:SF2">
    <property type="entry name" value="LD24721P"/>
    <property type="match status" value="1"/>
</dbReference>
<dbReference type="RefSeq" id="XP_013901297.1">
    <property type="nucleotide sequence ID" value="XM_014045843.1"/>
</dbReference>
<reference evidence="4 5" key="1">
    <citation type="journal article" date="2013" name="BMC Genomics">
        <title>Reconstruction of the lipid metabolism for the microalga Monoraphidium neglectum from its genome sequence reveals characteristics suitable for biofuel production.</title>
        <authorList>
            <person name="Bogen C."/>
            <person name="Al-Dilaimi A."/>
            <person name="Albersmeier A."/>
            <person name="Wichmann J."/>
            <person name="Grundmann M."/>
            <person name="Rupp O."/>
            <person name="Lauersen K.J."/>
            <person name="Blifernez-Klassen O."/>
            <person name="Kalinowski J."/>
            <person name="Goesmann A."/>
            <person name="Mussgnug J.H."/>
            <person name="Kruse O."/>
        </authorList>
    </citation>
    <scope>NUCLEOTIDE SEQUENCE [LARGE SCALE GENOMIC DNA]</scope>
    <source>
        <strain evidence="4 5">SAG 48.87</strain>
    </source>
</reference>
<evidence type="ECO:0000256" key="2">
    <source>
        <dbReference type="ARBA" id="ARBA00022803"/>
    </source>
</evidence>
<sequence length="396" mass="43069">MATNEDLKEQGNALFTAGKYAEAADVYTQAIAAAGAPSTSTATLFSNRSAAYLQLKDYTKALQDSEQARHSFPARAPPPMSAVKLRGTWDKAHWRHGAALEALGRYEEALKAFTRGAKANPSNEVIKGRAAAVRAKLRELERERYVADQKQARQRAREYGVGVRTDREKMTAATAASNNVATTMSFGPGGINVSADMSTRDARAAALGPDGKPIPDGWARGLGERQYGWLVDSYRMRVDDDNVHGGGNRHGLNDPKADKATVLEDFLVYCKMAVAAGAVPSEGWDWAKLADAAAELLPRHFAKADAIQKYGSENYFDGKMGMGSCRSLRHTAEFVLGISLHGEGPLTAARRLKKLQERSVGQWAALKEKPGTFFDDVGGVDAWLRLEGAMRPLQRR</sequence>
<dbReference type="GeneID" id="25738559"/>
<dbReference type="GO" id="GO:0072380">
    <property type="term" value="C:TRC complex"/>
    <property type="evidence" value="ECO:0007669"/>
    <property type="project" value="TreeGrafter"/>
</dbReference>
<dbReference type="Pfam" id="PF13181">
    <property type="entry name" value="TPR_8"/>
    <property type="match status" value="1"/>
</dbReference>
<dbReference type="EMBL" id="KK101084">
    <property type="protein sequence ID" value="KIZ02278.1"/>
    <property type="molecule type" value="Genomic_DNA"/>
</dbReference>
<evidence type="ECO:0000313" key="5">
    <source>
        <dbReference type="Proteomes" id="UP000054498"/>
    </source>
</evidence>
<dbReference type="PANTHER" id="PTHR45831">
    <property type="entry name" value="LD24721P"/>
    <property type="match status" value="1"/>
</dbReference>
<dbReference type="PROSITE" id="PS50005">
    <property type="entry name" value="TPR"/>
    <property type="match status" value="1"/>
</dbReference>
<dbReference type="SUPFAM" id="SSF48452">
    <property type="entry name" value="TPR-like"/>
    <property type="match status" value="1"/>
</dbReference>
<keyword evidence="1" id="KW-0677">Repeat</keyword>
<evidence type="ECO:0000256" key="1">
    <source>
        <dbReference type="ARBA" id="ARBA00022737"/>
    </source>
</evidence>
<dbReference type="STRING" id="145388.A0A0D2JTN9"/>
<dbReference type="InterPro" id="IPR011990">
    <property type="entry name" value="TPR-like_helical_dom_sf"/>
</dbReference>
<evidence type="ECO:0000313" key="4">
    <source>
        <dbReference type="EMBL" id="KIZ02278.1"/>
    </source>
</evidence>
<dbReference type="GO" id="GO:0060090">
    <property type="term" value="F:molecular adaptor activity"/>
    <property type="evidence" value="ECO:0007669"/>
    <property type="project" value="TreeGrafter"/>
</dbReference>
<evidence type="ECO:0000256" key="3">
    <source>
        <dbReference type="PROSITE-ProRule" id="PRU00339"/>
    </source>
</evidence>